<sequence>MRFLHETAKRREKMSWYVNPDFKGQGIIPPLHERLDDLVQAGNKPVLQNVLRRTLAMMGHKSAEIEEWIAKDEPAETLAHHCALFLKMLGYRDDVAKIEQLIAECSKE</sequence>
<reference evidence="1 2" key="1">
    <citation type="journal article" date="2016" name="Nat. Commun.">
        <title>Thousands of microbial genomes shed light on interconnected biogeochemical processes in an aquifer system.</title>
        <authorList>
            <person name="Anantharaman K."/>
            <person name="Brown C.T."/>
            <person name="Hug L.A."/>
            <person name="Sharon I."/>
            <person name="Castelle C.J."/>
            <person name="Probst A.J."/>
            <person name="Thomas B.C."/>
            <person name="Singh A."/>
            <person name="Wilkins M.J."/>
            <person name="Karaoz U."/>
            <person name="Brodie E.L."/>
            <person name="Williams K.H."/>
            <person name="Hubbard S.S."/>
            <person name="Banfield J.F."/>
        </authorList>
    </citation>
    <scope>NUCLEOTIDE SEQUENCE [LARGE SCALE GENOMIC DNA]</scope>
</reference>
<accession>A0A1F6DBH1</accession>
<evidence type="ECO:0000313" key="2">
    <source>
        <dbReference type="Proteomes" id="UP000176377"/>
    </source>
</evidence>
<gene>
    <name evidence="1" type="ORF">A2765_05260</name>
</gene>
<dbReference type="AlphaFoldDB" id="A0A1F6DBH1"/>
<organism evidence="1 2">
    <name type="scientific">Candidatus Kaiserbacteria bacterium RIFCSPHIGHO2_01_FULL_56_24</name>
    <dbReference type="NCBI Taxonomy" id="1798487"/>
    <lineage>
        <taxon>Bacteria</taxon>
        <taxon>Candidatus Kaiseribacteriota</taxon>
    </lineage>
</organism>
<comment type="caution">
    <text evidence="1">The sequence shown here is derived from an EMBL/GenBank/DDBJ whole genome shotgun (WGS) entry which is preliminary data.</text>
</comment>
<dbReference type="EMBL" id="MFLA01000027">
    <property type="protein sequence ID" value="OGG58798.1"/>
    <property type="molecule type" value="Genomic_DNA"/>
</dbReference>
<evidence type="ECO:0000313" key="1">
    <source>
        <dbReference type="EMBL" id="OGG58798.1"/>
    </source>
</evidence>
<proteinExistence type="predicted"/>
<dbReference type="Proteomes" id="UP000176377">
    <property type="component" value="Unassembled WGS sequence"/>
</dbReference>
<protein>
    <submittedName>
        <fullName evidence="1">Uncharacterized protein</fullName>
    </submittedName>
</protein>
<name>A0A1F6DBH1_9BACT</name>